<feature type="transmembrane region" description="Helical" evidence="2">
    <location>
        <begin position="21"/>
        <end position="43"/>
    </location>
</feature>
<dbReference type="EMBL" id="CDMZ01002160">
    <property type="protein sequence ID" value="CEM41057.1"/>
    <property type="molecule type" value="Genomic_DNA"/>
</dbReference>
<gene>
    <name evidence="3" type="ORF">Cvel_25740</name>
</gene>
<feature type="compositionally biased region" description="Polar residues" evidence="1">
    <location>
        <begin position="261"/>
        <end position="271"/>
    </location>
</feature>
<reference evidence="3" key="1">
    <citation type="submission" date="2014-11" db="EMBL/GenBank/DDBJ databases">
        <authorList>
            <person name="Otto D Thomas"/>
            <person name="Naeem Raeece"/>
        </authorList>
    </citation>
    <scope>NUCLEOTIDE SEQUENCE</scope>
</reference>
<keyword evidence="2" id="KW-0812">Transmembrane</keyword>
<feature type="region of interest" description="Disordered" evidence="1">
    <location>
        <begin position="240"/>
        <end position="273"/>
    </location>
</feature>
<evidence type="ECO:0000256" key="1">
    <source>
        <dbReference type="SAM" id="MobiDB-lite"/>
    </source>
</evidence>
<proteinExistence type="predicted"/>
<accession>A0A0G4HB36</accession>
<protein>
    <submittedName>
        <fullName evidence="3">Uncharacterized protein</fullName>
    </submittedName>
</protein>
<keyword evidence="2" id="KW-1133">Transmembrane helix</keyword>
<keyword evidence="2" id="KW-0472">Membrane</keyword>
<name>A0A0G4HB36_9ALVE</name>
<sequence>MGCSRCCTRFCNCCKNFSRTVPLIALIGALMAVVGLSLFFSGLSAIAPDSVVDQETMQQVEDLIAIFVTADMIYAAVVVAVALFTGCTFGPCRRIFYETCCKYLMCCCGQLVLLILFIIGVAIQVVQYALVLASGALFTVSAIFEAVCKVVNPALVQIHQALERSGWGTFAPRLNGRLDVEVPTFDCGPLTERTQKCLELVLAACFLALSGLLLCVAIWGSLKSIQFEVTNSRIVDVQPKKAEGKEPASVAPVEEGKAQEGPTSSQNTNGLSGVPVNRLTAFLPPYSSEAGLIERPNPDSHSACRFLPSVTVKEGEVHSVLQSCGDLVGIPDPV</sequence>
<organism evidence="3">
    <name type="scientific">Chromera velia CCMP2878</name>
    <dbReference type="NCBI Taxonomy" id="1169474"/>
    <lineage>
        <taxon>Eukaryota</taxon>
        <taxon>Sar</taxon>
        <taxon>Alveolata</taxon>
        <taxon>Colpodellida</taxon>
        <taxon>Chromeraceae</taxon>
        <taxon>Chromera</taxon>
    </lineage>
</organism>
<dbReference type="VEuPathDB" id="CryptoDB:Cvel_25740"/>
<feature type="transmembrane region" description="Helical" evidence="2">
    <location>
        <begin position="200"/>
        <end position="222"/>
    </location>
</feature>
<evidence type="ECO:0000313" key="3">
    <source>
        <dbReference type="EMBL" id="CEM41057.1"/>
    </source>
</evidence>
<feature type="transmembrane region" description="Helical" evidence="2">
    <location>
        <begin position="63"/>
        <end position="91"/>
    </location>
</feature>
<dbReference type="AlphaFoldDB" id="A0A0G4HB36"/>
<evidence type="ECO:0000256" key="2">
    <source>
        <dbReference type="SAM" id="Phobius"/>
    </source>
</evidence>
<feature type="transmembrane region" description="Helical" evidence="2">
    <location>
        <begin position="103"/>
        <end position="123"/>
    </location>
</feature>